<accession>A0AAC8QQS8</accession>
<evidence type="ECO:0000256" key="2">
    <source>
        <dbReference type="ARBA" id="ARBA00023125"/>
    </source>
</evidence>
<evidence type="ECO:0000259" key="5">
    <source>
        <dbReference type="PROSITE" id="PS50977"/>
    </source>
</evidence>
<evidence type="ECO:0000256" key="3">
    <source>
        <dbReference type="ARBA" id="ARBA00023163"/>
    </source>
</evidence>
<keyword evidence="1" id="KW-0805">Transcription regulation</keyword>
<organism evidence="6 7">
    <name type="scientific">Phytobacter ursingii</name>
    <dbReference type="NCBI Taxonomy" id="1972431"/>
    <lineage>
        <taxon>Bacteria</taxon>
        <taxon>Pseudomonadati</taxon>
        <taxon>Pseudomonadota</taxon>
        <taxon>Gammaproteobacteria</taxon>
        <taxon>Enterobacterales</taxon>
        <taxon>Enterobacteriaceae</taxon>
        <taxon>Phytobacter</taxon>
    </lineage>
</organism>
<name>A0AAC8QQS8_9ENTR</name>
<dbReference type="Gene3D" id="1.10.357.10">
    <property type="entry name" value="Tetracycline Repressor, domain 2"/>
    <property type="match status" value="1"/>
</dbReference>
<keyword evidence="3" id="KW-0804">Transcription</keyword>
<evidence type="ECO:0000313" key="6">
    <source>
        <dbReference type="EMBL" id="AKL13101.1"/>
    </source>
</evidence>
<evidence type="ECO:0000256" key="1">
    <source>
        <dbReference type="ARBA" id="ARBA00023015"/>
    </source>
</evidence>
<feature type="domain" description="HTH tetR-type" evidence="5">
    <location>
        <begin position="13"/>
        <end position="73"/>
    </location>
</feature>
<dbReference type="KEGG" id="kin:AB182_18125"/>
<dbReference type="Pfam" id="PF00440">
    <property type="entry name" value="TetR_N"/>
    <property type="match status" value="1"/>
</dbReference>
<dbReference type="Gene3D" id="1.10.10.60">
    <property type="entry name" value="Homeodomain-like"/>
    <property type="match status" value="1"/>
</dbReference>
<sequence length="200" mass="22419">MLEATMSRGRPREFDRTEALNQAMKIFWQKGYTATSMNDLYEAMGIKSPSLYAAFGSKEDLYEEVLLHYEQSVAPRIWGHMTSEPSPREAVWLWLERSADMLTQTDMPHGCMVTLSAVGSEGNDRLGQLVRRMRAAGFSLLKTRLEQAQKQGDLPGSVDVEALTRLYVSIQQGMSIQARDGASREILLSIARSAMALWPA</sequence>
<feature type="DNA-binding region" description="H-T-H motif" evidence="4">
    <location>
        <begin position="36"/>
        <end position="55"/>
    </location>
</feature>
<dbReference type="PROSITE" id="PS50977">
    <property type="entry name" value="HTH_TETR_2"/>
    <property type="match status" value="1"/>
</dbReference>
<evidence type="ECO:0000313" key="7">
    <source>
        <dbReference type="Proteomes" id="UP000035479"/>
    </source>
</evidence>
<proteinExistence type="predicted"/>
<dbReference type="InterPro" id="IPR001647">
    <property type="entry name" value="HTH_TetR"/>
</dbReference>
<keyword evidence="2 4" id="KW-0238">DNA-binding</keyword>
<dbReference type="AlphaFoldDB" id="A0AAC8QQS8"/>
<dbReference type="PANTHER" id="PTHR47506:SF1">
    <property type="entry name" value="HTH-TYPE TRANSCRIPTIONAL REGULATOR YJDC"/>
    <property type="match status" value="1"/>
</dbReference>
<dbReference type="SUPFAM" id="SSF48498">
    <property type="entry name" value="Tetracyclin repressor-like, C-terminal domain"/>
    <property type="match status" value="1"/>
</dbReference>
<dbReference type="EMBL" id="CP011602">
    <property type="protein sequence ID" value="AKL13101.1"/>
    <property type="molecule type" value="Genomic_DNA"/>
</dbReference>
<reference evidence="6 7" key="1">
    <citation type="submission" date="2015-06" db="EMBL/GenBank/DDBJ databases">
        <title>Rapid spread of a carbapenem resistance gene driven by multiple levels of genetic mobility.</title>
        <authorList>
            <person name="Sheppard A.E."/>
            <person name="Stoesser N."/>
            <person name="Wilson D."/>
            <person name="Sebra R."/>
            <person name="Kasarskis A."/>
            <person name="Anson L."/>
            <person name="Giess A."/>
            <person name="Pankhurst L."/>
            <person name="Vaughan A."/>
            <person name="Grim C.J."/>
            <person name="Cox H."/>
            <person name="Yeh A."/>
            <person name="Sifri C.D."/>
            <person name="Walker S."/>
            <person name="Peto T.E."/>
            <person name="Crook D.W."/>
            <person name="Mathers A.J."/>
        </authorList>
    </citation>
    <scope>NUCLEOTIDE SEQUENCE [LARGE SCALE GENOMIC DNA]</scope>
    <source>
        <strain evidence="6 7">CAV1151</strain>
    </source>
</reference>
<dbReference type="SUPFAM" id="SSF46689">
    <property type="entry name" value="Homeodomain-like"/>
    <property type="match status" value="1"/>
</dbReference>
<dbReference type="PRINTS" id="PR00455">
    <property type="entry name" value="HTHTETR"/>
</dbReference>
<dbReference type="InterPro" id="IPR009057">
    <property type="entry name" value="Homeodomain-like_sf"/>
</dbReference>
<dbReference type="GO" id="GO:0003677">
    <property type="term" value="F:DNA binding"/>
    <property type="evidence" value="ECO:0007669"/>
    <property type="project" value="UniProtKB-UniRule"/>
</dbReference>
<dbReference type="Proteomes" id="UP000035479">
    <property type="component" value="Chromosome"/>
</dbReference>
<dbReference type="PANTHER" id="PTHR47506">
    <property type="entry name" value="TRANSCRIPTIONAL REGULATORY PROTEIN"/>
    <property type="match status" value="1"/>
</dbReference>
<gene>
    <name evidence="6" type="ORF">AB182_18125</name>
</gene>
<evidence type="ECO:0000256" key="4">
    <source>
        <dbReference type="PROSITE-ProRule" id="PRU00335"/>
    </source>
</evidence>
<dbReference type="InterPro" id="IPR036271">
    <property type="entry name" value="Tet_transcr_reg_TetR-rel_C_sf"/>
</dbReference>
<protein>
    <submittedName>
        <fullName evidence="6">TetR family transcriptional regulator</fullName>
    </submittedName>
</protein>